<dbReference type="EMBL" id="CAJNOO010000336">
    <property type="protein sequence ID" value="CAF0910435.1"/>
    <property type="molecule type" value="Genomic_DNA"/>
</dbReference>
<sequence length="724" mass="81975">MATLHSPRAKDANKNRSARRSLVSDAFLLSTGESTGHKISPINITDEIYESVIFIWFDPHENLNTHLMGPLRAINFNVQTFTDPLTCFDTIKSSQQKIFFISSLCNNELIATVHDFNAVEAIFILDPNNENIKGDFPKLFGIFNQQEELLRMLKEVFNTFEEIQLEEFAFEQDKVFLWSQLWKEDLINRKGSSNRNGLIEIARRYYRDNTRIIEIIEEFEKSYRHADVISWCFRSPFPTRFLLHALRSHNKAQLSVCRFLFADASRFFQQHSKHKSSDQVYRGMKLSSELLDKFETHVGQLICTSGFFPCTKSRTNALTLASLPTYRPDLLSVLFKIDCDASSLFTELSNKHSTSLIAFDACMAFRIVYVNRGQMSTVKLKTAGDAGKKIALEYLEKHPSETIQSLRDELLKPPKPPTPPPRTPTPPPPKQLTPPPPPRTPTPSPKPKSALVHIKNSIDPVISVEEIKAQKYAEQGDIDMALITYQRIQPVTVRILNAMGQLSADRKGDYDYALQCHQQALKLQEASGENISDTLTYLGNVYQSRGEFDLALDHHTRALALHQVNPTTESVAIASNLIGIAKAHWGRHEYSEAIANGERALALQETLIPPNETSIATTLALLGNIYQDSGDSTHAIDLCTKALPLFERTVPNDSLILAELLYKLGIMQSSSGALDDAQRSLEQSYKIYRKLLPRGHQDRMSTENELRRVIQLRQKNKQKSQTNS</sequence>
<evidence type="ECO:0000313" key="6">
    <source>
        <dbReference type="EMBL" id="CAF3644134.1"/>
    </source>
</evidence>
<dbReference type="SUPFAM" id="SSF48452">
    <property type="entry name" value="TPR-like"/>
    <property type="match status" value="1"/>
</dbReference>
<feature type="region of interest" description="Disordered" evidence="4">
    <location>
        <begin position="409"/>
        <end position="450"/>
    </location>
</feature>
<dbReference type="Proteomes" id="UP000663823">
    <property type="component" value="Unassembled WGS sequence"/>
</dbReference>
<dbReference type="Proteomes" id="UP000663882">
    <property type="component" value="Unassembled WGS sequence"/>
</dbReference>
<evidence type="ECO:0000313" key="5">
    <source>
        <dbReference type="EMBL" id="CAF0910435.1"/>
    </source>
</evidence>
<evidence type="ECO:0000313" key="7">
    <source>
        <dbReference type="Proteomes" id="UP000663823"/>
    </source>
</evidence>
<dbReference type="PANTHER" id="PTHR45641">
    <property type="entry name" value="TETRATRICOPEPTIDE REPEAT PROTEIN (AFU_ORTHOLOGUE AFUA_6G03870)"/>
    <property type="match status" value="1"/>
</dbReference>
<feature type="compositionally biased region" description="Pro residues" evidence="4">
    <location>
        <begin position="413"/>
        <end position="446"/>
    </location>
</feature>
<keyword evidence="2 3" id="KW-0802">TPR repeat</keyword>
<dbReference type="PROSITE" id="PS50005">
    <property type="entry name" value="TPR"/>
    <property type="match status" value="1"/>
</dbReference>
<dbReference type="InterPro" id="IPR019734">
    <property type="entry name" value="TPR_rpt"/>
</dbReference>
<dbReference type="AlphaFoldDB" id="A0A818QQ35"/>
<protein>
    <submittedName>
        <fullName evidence="6">Uncharacterized protein</fullName>
    </submittedName>
</protein>
<accession>A0A818QQ35</accession>
<evidence type="ECO:0000256" key="2">
    <source>
        <dbReference type="ARBA" id="ARBA00022803"/>
    </source>
</evidence>
<proteinExistence type="predicted"/>
<dbReference type="InterPro" id="IPR011990">
    <property type="entry name" value="TPR-like_helical_dom_sf"/>
</dbReference>
<evidence type="ECO:0000256" key="3">
    <source>
        <dbReference type="PROSITE-ProRule" id="PRU00339"/>
    </source>
</evidence>
<dbReference type="PANTHER" id="PTHR45641:SF19">
    <property type="entry name" value="NEPHROCYSTIN-3"/>
    <property type="match status" value="1"/>
</dbReference>
<dbReference type="Gene3D" id="1.25.40.10">
    <property type="entry name" value="Tetratricopeptide repeat domain"/>
    <property type="match status" value="2"/>
</dbReference>
<dbReference type="Pfam" id="PF13424">
    <property type="entry name" value="TPR_12"/>
    <property type="match status" value="2"/>
</dbReference>
<name>A0A818QQ35_9BILA</name>
<gene>
    <name evidence="6" type="ORF">OTI717_LOCUS8999</name>
    <name evidence="5" type="ORF">RFH988_LOCUS9457</name>
</gene>
<dbReference type="EMBL" id="CAJOAX010000746">
    <property type="protein sequence ID" value="CAF3644134.1"/>
    <property type="molecule type" value="Genomic_DNA"/>
</dbReference>
<evidence type="ECO:0000256" key="4">
    <source>
        <dbReference type="SAM" id="MobiDB-lite"/>
    </source>
</evidence>
<dbReference type="SMART" id="SM00028">
    <property type="entry name" value="TPR"/>
    <property type="match status" value="5"/>
</dbReference>
<dbReference type="OrthoDB" id="10011126at2759"/>
<reference evidence="6" key="1">
    <citation type="submission" date="2021-02" db="EMBL/GenBank/DDBJ databases">
        <authorList>
            <person name="Nowell W R."/>
        </authorList>
    </citation>
    <scope>NUCLEOTIDE SEQUENCE</scope>
</reference>
<feature type="repeat" description="TPR" evidence="3">
    <location>
        <begin position="532"/>
        <end position="565"/>
    </location>
</feature>
<comment type="caution">
    <text evidence="6">The sequence shown here is derived from an EMBL/GenBank/DDBJ whole genome shotgun (WGS) entry which is preliminary data.</text>
</comment>
<evidence type="ECO:0000256" key="1">
    <source>
        <dbReference type="ARBA" id="ARBA00022737"/>
    </source>
</evidence>
<keyword evidence="1" id="KW-0677">Repeat</keyword>
<organism evidence="6 7">
    <name type="scientific">Rotaria sordida</name>
    <dbReference type="NCBI Taxonomy" id="392033"/>
    <lineage>
        <taxon>Eukaryota</taxon>
        <taxon>Metazoa</taxon>
        <taxon>Spiralia</taxon>
        <taxon>Gnathifera</taxon>
        <taxon>Rotifera</taxon>
        <taxon>Eurotatoria</taxon>
        <taxon>Bdelloidea</taxon>
        <taxon>Philodinida</taxon>
        <taxon>Philodinidae</taxon>
        <taxon>Rotaria</taxon>
    </lineage>
</organism>